<feature type="transmembrane region" description="Helical" evidence="12">
    <location>
        <begin position="203"/>
        <end position="226"/>
    </location>
</feature>
<evidence type="ECO:0000313" key="15">
    <source>
        <dbReference type="Proteomes" id="UP001501444"/>
    </source>
</evidence>
<evidence type="ECO:0000256" key="9">
    <source>
        <dbReference type="ARBA" id="ARBA00023049"/>
    </source>
</evidence>
<accession>A0ABN3GQ23</accession>
<evidence type="ECO:0000256" key="7">
    <source>
        <dbReference type="ARBA" id="ARBA00022833"/>
    </source>
</evidence>
<keyword evidence="10 12" id="KW-0472">Membrane</keyword>
<dbReference type="InterPro" id="IPR001915">
    <property type="entry name" value="Peptidase_M48"/>
</dbReference>
<keyword evidence="6 11" id="KW-0378">Hydrolase</keyword>
<reference evidence="14 15" key="1">
    <citation type="journal article" date="2019" name="Int. J. Syst. Evol. Microbiol.">
        <title>The Global Catalogue of Microorganisms (GCM) 10K type strain sequencing project: providing services to taxonomists for standard genome sequencing and annotation.</title>
        <authorList>
            <consortium name="The Broad Institute Genomics Platform"/>
            <consortium name="The Broad Institute Genome Sequencing Center for Infectious Disease"/>
            <person name="Wu L."/>
            <person name="Ma J."/>
        </authorList>
    </citation>
    <scope>NUCLEOTIDE SEQUENCE [LARGE SCALE GENOMIC DNA]</scope>
    <source>
        <strain evidence="14 15">JCM 3272</strain>
    </source>
</reference>
<dbReference type="InterPro" id="IPR050083">
    <property type="entry name" value="HtpX_protease"/>
</dbReference>
<dbReference type="Proteomes" id="UP001501444">
    <property type="component" value="Unassembled WGS sequence"/>
</dbReference>
<evidence type="ECO:0000256" key="10">
    <source>
        <dbReference type="ARBA" id="ARBA00023136"/>
    </source>
</evidence>
<keyword evidence="5" id="KW-0479">Metal-binding</keyword>
<evidence type="ECO:0000313" key="14">
    <source>
        <dbReference type="EMBL" id="GAA2357821.1"/>
    </source>
</evidence>
<dbReference type="PANTHER" id="PTHR43221:SF1">
    <property type="entry name" value="PROTEASE HTPX"/>
    <property type="match status" value="1"/>
</dbReference>
<keyword evidence="8 12" id="KW-1133">Transmembrane helix</keyword>
<proteinExistence type="inferred from homology"/>
<keyword evidence="3 11" id="KW-0645">Protease</keyword>
<comment type="similarity">
    <text evidence="11">Belongs to the peptidase M48 family.</text>
</comment>
<evidence type="ECO:0000256" key="6">
    <source>
        <dbReference type="ARBA" id="ARBA00022801"/>
    </source>
</evidence>
<evidence type="ECO:0000256" key="5">
    <source>
        <dbReference type="ARBA" id="ARBA00022723"/>
    </source>
</evidence>
<protein>
    <recommendedName>
        <fullName evidence="13">Peptidase M48 domain-containing protein</fullName>
    </recommendedName>
</protein>
<evidence type="ECO:0000256" key="12">
    <source>
        <dbReference type="SAM" id="Phobius"/>
    </source>
</evidence>
<comment type="caution">
    <text evidence="14">The sequence shown here is derived from an EMBL/GenBank/DDBJ whole genome shotgun (WGS) entry which is preliminary data.</text>
</comment>
<evidence type="ECO:0000256" key="2">
    <source>
        <dbReference type="ARBA" id="ARBA00022475"/>
    </source>
</evidence>
<keyword evidence="15" id="KW-1185">Reference proteome</keyword>
<evidence type="ECO:0000256" key="11">
    <source>
        <dbReference type="RuleBase" id="RU003983"/>
    </source>
</evidence>
<feature type="transmembrane region" description="Helical" evidence="12">
    <location>
        <begin position="65"/>
        <end position="83"/>
    </location>
</feature>
<dbReference type="PANTHER" id="PTHR43221">
    <property type="entry name" value="PROTEASE HTPX"/>
    <property type="match status" value="1"/>
</dbReference>
<gene>
    <name evidence="14" type="ORF">GCM10010170_051270</name>
</gene>
<evidence type="ECO:0000256" key="4">
    <source>
        <dbReference type="ARBA" id="ARBA00022692"/>
    </source>
</evidence>
<evidence type="ECO:0000259" key="13">
    <source>
        <dbReference type="Pfam" id="PF01435"/>
    </source>
</evidence>
<dbReference type="RefSeq" id="WP_344615041.1">
    <property type="nucleotide sequence ID" value="NZ_BAAARV010000040.1"/>
</dbReference>
<keyword evidence="2" id="KW-1003">Cell membrane</keyword>
<comment type="cofactor">
    <cofactor evidence="11">
        <name>Zn(2+)</name>
        <dbReference type="ChEBI" id="CHEBI:29105"/>
    </cofactor>
    <text evidence="11">Binds 1 zinc ion per subunit.</text>
</comment>
<evidence type="ECO:0000256" key="8">
    <source>
        <dbReference type="ARBA" id="ARBA00022989"/>
    </source>
</evidence>
<dbReference type="Gene3D" id="3.30.2010.10">
    <property type="entry name" value="Metalloproteases ('zincins'), catalytic domain"/>
    <property type="match status" value="1"/>
</dbReference>
<evidence type="ECO:0000256" key="1">
    <source>
        <dbReference type="ARBA" id="ARBA00004651"/>
    </source>
</evidence>
<feature type="domain" description="Peptidase M48" evidence="13">
    <location>
        <begin position="107"/>
        <end position="318"/>
    </location>
</feature>
<organism evidence="14 15">
    <name type="scientific">Dactylosporangium salmoneum</name>
    <dbReference type="NCBI Taxonomy" id="53361"/>
    <lineage>
        <taxon>Bacteria</taxon>
        <taxon>Bacillati</taxon>
        <taxon>Actinomycetota</taxon>
        <taxon>Actinomycetes</taxon>
        <taxon>Micromonosporales</taxon>
        <taxon>Micromonosporaceae</taxon>
        <taxon>Dactylosporangium</taxon>
    </lineage>
</organism>
<dbReference type="CDD" id="cd07328">
    <property type="entry name" value="M48_Ste24p_like"/>
    <property type="match status" value="1"/>
</dbReference>
<sequence>MPSEWGNPLLDRLAHRLAFFLDARAFARASGGVPRRGPGVGRLLVLALAALVVAVPPVLLLLGLYLIGFTPVLGLILLLLAVAGRPRFVRKLPAGAWEVSREAAPTLFAALERVAAATGAPMPDVVAVEDGVNAWTMRLGRRRVLCLGLPLWAALPAQQRAGLIGHELGHFVNQDVRDGRLVATALNTLATIIDTLRAALLRVFGPLAFVVLLPLYLLHVAVLVAARRDGQRAEYLADQIAAEAAGTAAVAALIEFLLVGPALGSALKAMHGRPDRPADWRTAGQAARRGRDLDQLCQRSLRVEASLRATHPPTGRRAHMVGVHGDHPPAVTMSEPEAERIDAELAPWFDRLRAADAAYA</sequence>
<dbReference type="EMBL" id="BAAARV010000040">
    <property type="protein sequence ID" value="GAA2357821.1"/>
    <property type="molecule type" value="Genomic_DNA"/>
</dbReference>
<feature type="transmembrane region" description="Helical" evidence="12">
    <location>
        <begin position="246"/>
        <end position="267"/>
    </location>
</feature>
<name>A0ABN3GQ23_9ACTN</name>
<dbReference type="Pfam" id="PF01435">
    <property type="entry name" value="Peptidase_M48"/>
    <property type="match status" value="1"/>
</dbReference>
<keyword evidence="7 11" id="KW-0862">Zinc</keyword>
<evidence type="ECO:0000256" key="3">
    <source>
        <dbReference type="ARBA" id="ARBA00022670"/>
    </source>
</evidence>
<keyword evidence="9 11" id="KW-0482">Metalloprotease</keyword>
<comment type="subcellular location">
    <subcellularLocation>
        <location evidence="1">Cell membrane</location>
        <topology evidence="1">Multi-pass membrane protein</topology>
    </subcellularLocation>
</comment>
<keyword evidence="4 12" id="KW-0812">Transmembrane</keyword>